<dbReference type="InterPro" id="IPR014729">
    <property type="entry name" value="Rossmann-like_a/b/a_fold"/>
</dbReference>
<dbReference type="InterPro" id="IPR006016">
    <property type="entry name" value="UspA"/>
</dbReference>
<dbReference type="SUPFAM" id="SSF52402">
    <property type="entry name" value="Adenine nucleotide alpha hydrolases-like"/>
    <property type="match status" value="1"/>
</dbReference>
<proteinExistence type="inferred from homology"/>
<feature type="domain" description="UspA" evidence="2">
    <location>
        <begin position="3"/>
        <end position="158"/>
    </location>
</feature>
<gene>
    <name evidence="3" type="ORF">NIES2135_63750</name>
</gene>
<organism evidence="3 4">
    <name type="scientific">Leptolyngbya boryana NIES-2135</name>
    <dbReference type="NCBI Taxonomy" id="1973484"/>
    <lineage>
        <taxon>Bacteria</taxon>
        <taxon>Bacillati</taxon>
        <taxon>Cyanobacteriota</taxon>
        <taxon>Cyanophyceae</taxon>
        <taxon>Leptolyngbyales</taxon>
        <taxon>Leptolyngbyaceae</taxon>
        <taxon>Leptolyngbya group</taxon>
        <taxon>Leptolyngbya</taxon>
    </lineage>
</organism>
<comment type="similarity">
    <text evidence="1">Belongs to the universal stress protein A family.</text>
</comment>
<dbReference type="Proteomes" id="UP000217895">
    <property type="component" value="Plasmid Plasmid1 dna"/>
</dbReference>
<reference evidence="3 4" key="1">
    <citation type="submission" date="2017-06" db="EMBL/GenBank/DDBJ databases">
        <title>Genome sequencing of cyanobaciteial culture collection at National Institute for Environmental Studies (NIES).</title>
        <authorList>
            <person name="Hirose Y."/>
            <person name="Shimura Y."/>
            <person name="Fujisawa T."/>
            <person name="Nakamura Y."/>
            <person name="Kawachi M."/>
        </authorList>
    </citation>
    <scope>NUCLEOTIDE SEQUENCE [LARGE SCALE GENOMIC DNA]</scope>
    <source>
        <strain evidence="3 4">NIES-2135</strain>
        <plasmid evidence="4">Plasmid Plasmid1 dna</plasmid>
    </source>
</reference>
<dbReference type="AlphaFoldDB" id="A0A1Z4JS55"/>
<keyword evidence="3" id="KW-0614">Plasmid</keyword>
<accession>A0A1Z4JS55</accession>
<dbReference type="CDD" id="cd00293">
    <property type="entry name" value="USP-like"/>
    <property type="match status" value="1"/>
</dbReference>
<sequence>MEFKRILVAINHSLVTSTVFDRALHLAKKEQANLLILYCLADVARFAPLVESGATFGIYPNDTGFSLPFYEEAVQVEIQQAKDWLQTYYQKAVNLKIPTEYQYQVGSPERTIRNVAQQWASDLIILGRQDHSAIAELFTGSTSNYVIHHANCSVLVVKDHNFP</sequence>
<dbReference type="PANTHER" id="PTHR46268">
    <property type="entry name" value="STRESS RESPONSE PROTEIN NHAX"/>
    <property type="match status" value="1"/>
</dbReference>
<evidence type="ECO:0000259" key="2">
    <source>
        <dbReference type="Pfam" id="PF00582"/>
    </source>
</evidence>
<dbReference type="Pfam" id="PF00582">
    <property type="entry name" value="Usp"/>
    <property type="match status" value="1"/>
</dbReference>
<evidence type="ECO:0000313" key="4">
    <source>
        <dbReference type="Proteomes" id="UP000217895"/>
    </source>
</evidence>
<geneLocation type="plasmid" evidence="3">
    <name>plasmid1</name>
</geneLocation>
<dbReference type="Gene3D" id="3.40.50.620">
    <property type="entry name" value="HUPs"/>
    <property type="match status" value="1"/>
</dbReference>
<keyword evidence="4" id="KW-1185">Reference proteome</keyword>
<dbReference type="PRINTS" id="PR01438">
    <property type="entry name" value="UNVRSLSTRESS"/>
</dbReference>
<protein>
    <recommendedName>
        <fullName evidence="2">UspA domain-containing protein</fullName>
    </recommendedName>
</protein>
<evidence type="ECO:0000313" key="3">
    <source>
        <dbReference type="EMBL" id="BAY59498.1"/>
    </source>
</evidence>
<name>A0A1Z4JS55_LEPBY</name>
<dbReference type="PANTHER" id="PTHR46268:SF8">
    <property type="entry name" value="UNIVERSAL STRESS PROTEIN SLL1388"/>
    <property type="match status" value="1"/>
</dbReference>
<dbReference type="EMBL" id="AP018204">
    <property type="protein sequence ID" value="BAY59498.1"/>
    <property type="molecule type" value="Genomic_DNA"/>
</dbReference>
<evidence type="ECO:0000256" key="1">
    <source>
        <dbReference type="ARBA" id="ARBA00008791"/>
    </source>
</evidence>
<dbReference type="InterPro" id="IPR006015">
    <property type="entry name" value="Universal_stress_UspA"/>
</dbReference>